<feature type="domain" description="DUF8212" evidence="3">
    <location>
        <begin position="220"/>
        <end position="250"/>
    </location>
</feature>
<name>A0A9P6I0U3_9PEZI</name>
<evidence type="ECO:0000259" key="2">
    <source>
        <dbReference type="Pfam" id="PF06985"/>
    </source>
</evidence>
<dbReference type="AlphaFoldDB" id="A0A9P6I0U3"/>
<feature type="domain" description="Heterokaryon incompatibility" evidence="2">
    <location>
        <begin position="22"/>
        <end position="111"/>
    </location>
</feature>
<evidence type="ECO:0000259" key="3">
    <source>
        <dbReference type="Pfam" id="PF26640"/>
    </source>
</evidence>
<dbReference type="Pfam" id="PF26640">
    <property type="entry name" value="DUF8212"/>
    <property type="match status" value="1"/>
</dbReference>
<keyword evidence="5" id="KW-1185">Reference proteome</keyword>
<dbReference type="EMBL" id="JAATWM020000035">
    <property type="protein sequence ID" value="KAF9872801.1"/>
    <property type="molecule type" value="Genomic_DNA"/>
</dbReference>
<dbReference type="InterPro" id="IPR010730">
    <property type="entry name" value="HET"/>
</dbReference>
<accession>A0A9P6I0U3</accession>
<dbReference type="PANTHER" id="PTHR10622:SF12">
    <property type="entry name" value="HET DOMAIN-CONTAINING PROTEIN"/>
    <property type="match status" value="1"/>
</dbReference>
<evidence type="ECO:0000313" key="4">
    <source>
        <dbReference type="EMBL" id="KAF9872801.1"/>
    </source>
</evidence>
<evidence type="ECO:0000256" key="1">
    <source>
        <dbReference type="SAM" id="MobiDB-lite"/>
    </source>
</evidence>
<sequence length="612" mass="70456">MRLISTADLTLHTFPDNAIPRYSILSHTWGDEEVLFHEMLKPTEEIRGRSGYKKIQRCAEISREVWNCGFTWVDTCCIDKTSSSELSESINSMYVWYRDAYICFAYLEDFHGEHICDVLQETRWFNRGWTLQELLAPEEVIFYSASWKRIGNKKWHLPSLESITGIDESILMMNTFQDVSVAEKMKWAANRKTTKKEDLAYCMMGIFDVSMPLLYGEGDKAFTRLQEEIMRNSDDVTIFLWKSTNENPSAYRGALARHPIEFALSTAPKAPMCVLDEPYRMTNKGLQITVALTGLDRVASKDLIFLAEDPDHSSLFLLSFDQRDTHQRVTTHHIVLRKIKAAKQHFVRAYPGFQFIAARKPLATEPRSSRTGEETIMVVGRLSLSDVDWVLPCRGFNITEVMYKTTKVAYMHEEGCGNRIGSARELAPKFESKLMKTTSSADKGVLEAMYHSNFVGWPGREIEYKIPTSQHILLRYEQQHGRLHLLIFYDLRTEVFQTDDVVSIDTLLQAVRTRRYPSEPSSDASEKLAFFAGMADMRRKPEIYGDTATSQVTAKFKWTISDDSVFLNVYIDHEAKRRKPSSPPYARLQSPPRCRPVSFPPKKKGRKQEKQV</sequence>
<feature type="region of interest" description="Disordered" evidence="1">
    <location>
        <begin position="576"/>
        <end position="612"/>
    </location>
</feature>
<proteinExistence type="predicted"/>
<dbReference type="OrthoDB" id="20872at2759"/>
<feature type="compositionally biased region" description="Basic residues" evidence="1">
    <location>
        <begin position="601"/>
        <end position="612"/>
    </location>
</feature>
<reference evidence="4" key="1">
    <citation type="submission" date="2020-03" db="EMBL/GenBank/DDBJ databases">
        <authorList>
            <person name="He L."/>
        </authorList>
    </citation>
    <scope>NUCLEOTIDE SEQUENCE</scope>
    <source>
        <strain evidence="4">CkLH20</strain>
    </source>
</reference>
<dbReference type="RefSeq" id="XP_038742262.1">
    <property type="nucleotide sequence ID" value="XM_038892379.1"/>
</dbReference>
<protein>
    <submittedName>
        <fullName evidence="4">Het and ankyrin domain protein</fullName>
    </submittedName>
</protein>
<evidence type="ECO:0000313" key="5">
    <source>
        <dbReference type="Proteomes" id="UP000781932"/>
    </source>
</evidence>
<dbReference type="InterPro" id="IPR058525">
    <property type="entry name" value="DUF8212"/>
</dbReference>
<dbReference type="GeneID" id="62165453"/>
<dbReference type="Pfam" id="PF06985">
    <property type="entry name" value="HET"/>
    <property type="match status" value="1"/>
</dbReference>
<dbReference type="PANTHER" id="PTHR10622">
    <property type="entry name" value="HET DOMAIN-CONTAINING PROTEIN"/>
    <property type="match status" value="1"/>
</dbReference>
<gene>
    <name evidence="4" type="ORF">CkaCkLH20_09664</name>
</gene>
<comment type="caution">
    <text evidence="4">The sequence shown here is derived from an EMBL/GenBank/DDBJ whole genome shotgun (WGS) entry which is preliminary data.</text>
</comment>
<organism evidence="4 5">
    <name type="scientific">Colletotrichum karsti</name>
    <dbReference type="NCBI Taxonomy" id="1095194"/>
    <lineage>
        <taxon>Eukaryota</taxon>
        <taxon>Fungi</taxon>
        <taxon>Dikarya</taxon>
        <taxon>Ascomycota</taxon>
        <taxon>Pezizomycotina</taxon>
        <taxon>Sordariomycetes</taxon>
        <taxon>Hypocreomycetidae</taxon>
        <taxon>Glomerellales</taxon>
        <taxon>Glomerellaceae</taxon>
        <taxon>Colletotrichum</taxon>
        <taxon>Colletotrichum boninense species complex</taxon>
    </lineage>
</organism>
<dbReference type="Proteomes" id="UP000781932">
    <property type="component" value="Unassembled WGS sequence"/>
</dbReference>
<reference evidence="4" key="2">
    <citation type="submission" date="2020-11" db="EMBL/GenBank/DDBJ databases">
        <title>Whole genome sequencing of Colletotrichum sp.</title>
        <authorList>
            <person name="Li H."/>
        </authorList>
    </citation>
    <scope>NUCLEOTIDE SEQUENCE</scope>
    <source>
        <strain evidence="4">CkLH20</strain>
    </source>
</reference>